<reference evidence="2 3" key="1">
    <citation type="journal article" date="2015" name="Nature">
        <title>rRNA introns, odd ribosomes, and small enigmatic genomes across a large radiation of phyla.</title>
        <authorList>
            <person name="Brown C.T."/>
            <person name="Hug L.A."/>
            <person name="Thomas B.C."/>
            <person name="Sharon I."/>
            <person name="Castelle C.J."/>
            <person name="Singh A."/>
            <person name="Wilkins M.J."/>
            <person name="Williams K.H."/>
            <person name="Banfield J.F."/>
        </authorList>
    </citation>
    <scope>NUCLEOTIDE SEQUENCE [LARGE SCALE GENOMIC DNA]</scope>
</reference>
<dbReference type="STRING" id="1618387.UW44_C0003G0073"/>
<protein>
    <submittedName>
        <fullName evidence="2">Uncharacterized protein</fullName>
    </submittedName>
</protein>
<proteinExistence type="predicted"/>
<dbReference type="AlphaFoldDB" id="A0A0G1HZ66"/>
<sequence length="245" mass="27716">MEDIRYFLRENRPSLLIWAGAIISFVWLLIMISYNLFTIEPFGEGGLSMGWALSIFLPLAPILLFATYWGGSENSPVDGTARDVARFVYVSFKNCMVVLALFIMLIGFPRMKYYQMRTSDEFGLRQLSYYQQRTLFNMFREGSEIIDSTSSYNEDPNSEFVPVPVDGADVDSDSSSSSSSDSDDGWGKIFGALLIYLIVFLVVIYYFGLGILCFFYVDFWLVALICIAIGMICLGIIDIMDGPRI</sequence>
<gene>
    <name evidence="2" type="ORF">UW44_C0003G0073</name>
</gene>
<feature type="transmembrane region" description="Helical" evidence="1">
    <location>
        <begin position="219"/>
        <end position="240"/>
    </location>
</feature>
<comment type="caution">
    <text evidence="2">The sequence shown here is derived from an EMBL/GenBank/DDBJ whole genome shotgun (WGS) entry which is preliminary data.</text>
</comment>
<feature type="transmembrane region" description="Helical" evidence="1">
    <location>
        <begin position="189"/>
        <end position="207"/>
    </location>
</feature>
<evidence type="ECO:0000313" key="3">
    <source>
        <dbReference type="Proteomes" id="UP000034006"/>
    </source>
</evidence>
<evidence type="ECO:0000313" key="2">
    <source>
        <dbReference type="EMBL" id="KKT52230.1"/>
    </source>
</evidence>
<keyword evidence="1" id="KW-0472">Membrane</keyword>
<evidence type="ECO:0000256" key="1">
    <source>
        <dbReference type="SAM" id="Phobius"/>
    </source>
</evidence>
<feature type="transmembrane region" description="Helical" evidence="1">
    <location>
        <begin position="15"/>
        <end position="37"/>
    </location>
</feature>
<name>A0A0G1HZ66_9BACT</name>
<keyword evidence="1" id="KW-0812">Transmembrane</keyword>
<dbReference type="Proteomes" id="UP000034006">
    <property type="component" value="Unassembled WGS sequence"/>
</dbReference>
<keyword evidence="1" id="KW-1133">Transmembrane helix</keyword>
<accession>A0A0G1HZ66</accession>
<dbReference type="EMBL" id="LCIH01000003">
    <property type="protein sequence ID" value="KKT52230.1"/>
    <property type="molecule type" value="Genomic_DNA"/>
</dbReference>
<feature type="transmembrane region" description="Helical" evidence="1">
    <location>
        <begin position="49"/>
        <end position="69"/>
    </location>
</feature>
<organism evidence="2 3">
    <name type="scientific">Candidatus Collierbacteria bacterium GW2011_GWB2_44_22</name>
    <dbReference type="NCBI Taxonomy" id="1618387"/>
    <lineage>
        <taxon>Bacteria</taxon>
        <taxon>Candidatus Collieribacteriota</taxon>
    </lineage>
</organism>
<feature type="transmembrane region" description="Helical" evidence="1">
    <location>
        <begin position="89"/>
        <end position="108"/>
    </location>
</feature>